<feature type="transmembrane region" description="Helical" evidence="6">
    <location>
        <begin position="253"/>
        <end position="273"/>
    </location>
</feature>
<name>A0A8T3VAD5_9EURY</name>
<feature type="transmembrane region" description="Helical" evidence="6">
    <location>
        <begin position="144"/>
        <end position="161"/>
    </location>
</feature>
<feature type="transmembrane region" description="Helical" evidence="6">
    <location>
        <begin position="95"/>
        <end position="113"/>
    </location>
</feature>
<dbReference type="AlphaFoldDB" id="A0A8T3VAD5"/>
<evidence type="ECO:0000256" key="1">
    <source>
        <dbReference type="ARBA" id="ARBA00004651"/>
    </source>
</evidence>
<feature type="transmembrane region" description="Helical" evidence="6">
    <location>
        <begin position="9"/>
        <end position="29"/>
    </location>
</feature>
<evidence type="ECO:0000313" key="8">
    <source>
        <dbReference type="EMBL" id="MBE6500907.1"/>
    </source>
</evidence>
<dbReference type="GO" id="GO:0016413">
    <property type="term" value="F:O-acetyltransferase activity"/>
    <property type="evidence" value="ECO:0007669"/>
    <property type="project" value="TreeGrafter"/>
</dbReference>
<dbReference type="PANTHER" id="PTHR40074:SF2">
    <property type="entry name" value="O-ACETYLTRANSFERASE WECH"/>
    <property type="match status" value="1"/>
</dbReference>
<evidence type="ECO:0000256" key="2">
    <source>
        <dbReference type="ARBA" id="ARBA00022475"/>
    </source>
</evidence>
<keyword evidence="4 6" id="KW-1133">Transmembrane helix</keyword>
<gene>
    <name evidence="8" type="ORF">E7Z79_00530</name>
</gene>
<feature type="domain" description="Acyltransferase 3" evidence="7">
    <location>
        <begin position="10"/>
        <end position="341"/>
    </location>
</feature>
<dbReference type="PANTHER" id="PTHR40074">
    <property type="entry name" value="O-ACETYLTRANSFERASE WECH"/>
    <property type="match status" value="1"/>
</dbReference>
<feature type="transmembrane region" description="Helical" evidence="6">
    <location>
        <begin position="285"/>
        <end position="303"/>
    </location>
</feature>
<evidence type="ECO:0000256" key="4">
    <source>
        <dbReference type="ARBA" id="ARBA00022989"/>
    </source>
</evidence>
<dbReference type="Pfam" id="PF01757">
    <property type="entry name" value="Acyl_transf_3"/>
    <property type="match status" value="1"/>
</dbReference>
<feature type="transmembrane region" description="Helical" evidence="6">
    <location>
        <begin position="226"/>
        <end position="247"/>
    </location>
</feature>
<dbReference type="InterPro" id="IPR002656">
    <property type="entry name" value="Acyl_transf_3_dom"/>
</dbReference>
<keyword evidence="3 6" id="KW-0812">Transmembrane</keyword>
<evidence type="ECO:0000256" key="5">
    <source>
        <dbReference type="ARBA" id="ARBA00023136"/>
    </source>
</evidence>
<dbReference type="RefSeq" id="WP_303738026.1">
    <property type="nucleotide sequence ID" value="NZ_SUTK01000001.1"/>
</dbReference>
<evidence type="ECO:0000256" key="3">
    <source>
        <dbReference type="ARBA" id="ARBA00022692"/>
    </source>
</evidence>
<dbReference type="GO" id="GO:0009246">
    <property type="term" value="P:enterobacterial common antigen biosynthetic process"/>
    <property type="evidence" value="ECO:0007669"/>
    <property type="project" value="TreeGrafter"/>
</dbReference>
<feature type="transmembrane region" description="Helical" evidence="6">
    <location>
        <begin position="323"/>
        <end position="342"/>
    </location>
</feature>
<protein>
    <recommendedName>
        <fullName evidence="7">Acyltransferase 3 domain-containing protein</fullName>
    </recommendedName>
</protein>
<dbReference type="Proteomes" id="UP000783037">
    <property type="component" value="Unassembled WGS sequence"/>
</dbReference>
<keyword evidence="5 6" id="KW-0472">Membrane</keyword>
<feature type="transmembrane region" description="Helical" evidence="6">
    <location>
        <begin position="173"/>
        <end position="191"/>
    </location>
</feature>
<reference evidence="8" key="1">
    <citation type="submission" date="2019-04" db="EMBL/GenBank/DDBJ databases">
        <title>Evolution of Biomass-Degrading Anaerobic Consortia Revealed by Metagenomics.</title>
        <authorList>
            <person name="Peng X."/>
        </authorList>
    </citation>
    <scope>NUCLEOTIDE SEQUENCE</scope>
    <source>
        <strain evidence="8">SIG18</strain>
    </source>
</reference>
<proteinExistence type="predicted"/>
<organism evidence="8 9">
    <name type="scientific">Methanobrevibacter thaueri</name>
    <dbReference type="NCBI Taxonomy" id="190975"/>
    <lineage>
        <taxon>Archaea</taxon>
        <taxon>Methanobacteriati</taxon>
        <taxon>Methanobacteriota</taxon>
        <taxon>Methanomada group</taxon>
        <taxon>Methanobacteria</taxon>
        <taxon>Methanobacteriales</taxon>
        <taxon>Methanobacteriaceae</taxon>
        <taxon>Methanobrevibacter</taxon>
    </lineage>
</organism>
<dbReference type="GO" id="GO:0005886">
    <property type="term" value="C:plasma membrane"/>
    <property type="evidence" value="ECO:0007669"/>
    <property type="project" value="UniProtKB-SubCell"/>
</dbReference>
<evidence type="ECO:0000256" key="6">
    <source>
        <dbReference type="SAM" id="Phobius"/>
    </source>
</evidence>
<evidence type="ECO:0000313" key="9">
    <source>
        <dbReference type="Proteomes" id="UP000783037"/>
    </source>
</evidence>
<accession>A0A8T3VAD5</accession>
<keyword evidence="2" id="KW-1003">Cell membrane</keyword>
<comment type="caution">
    <text evidence="8">The sequence shown here is derived from an EMBL/GenBank/DDBJ whole genome shotgun (WGS) entry which is preliminary data.</text>
</comment>
<evidence type="ECO:0000259" key="7">
    <source>
        <dbReference type="Pfam" id="PF01757"/>
    </source>
</evidence>
<comment type="subcellular location">
    <subcellularLocation>
        <location evidence="1">Cell membrane</location>
        <topology evidence="1">Multi-pass membrane protein</topology>
    </subcellularLocation>
</comment>
<sequence>MQSTNSKRIFYFDAIRAVAILCVVLLHVTGHLGEIMNYNISTIHSADGLFVMFAGNFFRIGIALFLMLSGALLLGRDWDIKSFFYKRIPRIAKPFIFWSLVFSIILISSSYLIPNINFVTQFGVLDMIKVFIDTLICVAPGSEVYWFFWMMLAMYLLMPILNRWINGTDMRKVECFLIVWALYIIAAYSLMLPVPEILSFFISPVGFVVLGYYLRYCERKTFNNSIIASILIVVPSILMFIYSYGIMGTEMMFVFHRYSIPVMMEAIGVFCLFKTTPSLNNPRNQVKSVVSSVAVCSYGMYLIHSQMIMVTRRIFHMNFAFDFIVFFIVGFILSWLVIYVLAKIPIIDDYIGVK</sequence>
<feature type="transmembrane region" description="Helical" evidence="6">
    <location>
        <begin position="49"/>
        <end position="74"/>
    </location>
</feature>
<dbReference type="EMBL" id="SUTK01000001">
    <property type="protein sequence ID" value="MBE6500907.1"/>
    <property type="molecule type" value="Genomic_DNA"/>
</dbReference>
<feature type="transmembrane region" description="Helical" evidence="6">
    <location>
        <begin position="197"/>
        <end position="214"/>
    </location>
</feature>